<dbReference type="EC" id="5.1.1.-" evidence="3"/>
<comment type="similarity">
    <text evidence="1">Belongs to the aspartate/glutamate racemases family.</text>
</comment>
<dbReference type="SUPFAM" id="SSF53681">
    <property type="entry name" value="Aspartate/glutamate racemase"/>
    <property type="match status" value="2"/>
</dbReference>
<evidence type="ECO:0000256" key="1">
    <source>
        <dbReference type="ARBA" id="ARBA00007847"/>
    </source>
</evidence>
<accession>A0AAW4YGZ2</accession>
<dbReference type="AlphaFoldDB" id="A0AAW4YGZ2"/>
<evidence type="ECO:0000313" key="3">
    <source>
        <dbReference type="EMBL" id="MCE4121572.1"/>
    </source>
</evidence>
<dbReference type="PANTHER" id="PTHR21198">
    <property type="entry name" value="GLUTAMATE RACEMASE"/>
    <property type="match status" value="1"/>
</dbReference>
<protein>
    <submittedName>
        <fullName evidence="3">Amino acid racemase</fullName>
        <ecNumber evidence="3">5.1.1.-</ecNumber>
    </submittedName>
</protein>
<dbReference type="PANTHER" id="PTHR21198:SF7">
    <property type="entry name" value="ASPARTATE-GLUTAMATE RACEMASE FAMILY"/>
    <property type="match status" value="1"/>
</dbReference>
<dbReference type="Pfam" id="PF01177">
    <property type="entry name" value="Asp_Glu_race"/>
    <property type="match status" value="1"/>
</dbReference>
<gene>
    <name evidence="3" type="ORF">LYY06_04730</name>
</gene>
<evidence type="ECO:0000256" key="2">
    <source>
        <dbReference type="ARBA" id="ARBA00023235"/>
    </source>
</evidence>
<dbReference type="InterPro" id="IPR004380">
    <property type="entry name" value="Asp_race"/>
</dbReference>
<evidence type="ECO:0000313" key="4">
    <source>
        <dbReference type="Proteomes" id="UP001200307"/>
    </source>
</evidence>
<dbReference type="InterPro" id="IPR015942">
    <property type="entry name" value="Asp/Glu/hydantoin_racemase"/>
</dbReference>
<dbReference type="RefSeq" id="WP_233338826.1">
    <property type="nucleotide sequence ID" value="NZ_JAJTVO010000006.1"/>
</dbReference>
<comment type="caution">
    <text evidence="3">The sequence shown here is derived from an EMBL/GenBank/DDBJ whole genome shotgun (WGS) entry which is preliminary data.</text>
</comment>
<dbReference type="GO" id="GO:0047661">
    <property type="term" value="F:amino-acid racemase activity"/>
    <property type="evidence" value="ECO:0007669"/>
    <property type="project" value="InterPro"/>
</dbReference>
<organism evidence="3 4">
    <name type="scientific">Segatella copri</name>
    <dbReference type="NCBI Taxonomy" id="165179"/>
    <lineage>
        <taxon>Bacteria</taxon>
        <taxon>Pseudomonadati</taxon>
        <taxon>Bacteroidota</taxon>
        <taxon>Bacteroidia</taxon>
        <taxon>Bacteroidales</taxon>
        <taxon>Prevotellaceae</taxon>
        <taxon>Segatella</taxon>
    </lineage>
</organism>
<dbReference type="NCBIfam" id="TIGR00035">
    <property type="entry name" value="asp_race"/>
    <property type="match status" value="1"/>
</dbReference>
<reference evidence="3" key="1">
    <citation type="submission" date="2021-12" db="EMBL/GenBank/DDBJ databases">
        <authorList>
            <person name="Lv X."/>
        </authorList>
    </citation>
    <scope>NUCLEOTIDE SEQUENCE</scope>
    <source>
        <strain evidence="3">HF2106</strain>
    </source>
</reference>
<dbReference type="Proteomes" id="UP001200307">
    <property type="component" value="Unassembled WGS sequence"/>
</dbReference>
<keyword evidence="2 3" id="KW-0413">Isomerase</keyword>
<dbReference type="EMBL" id="JAJTVO010000006">
    <property type="protein sequence ID" value="MCE4121572.1"/>
    <property type="molecule type" value="Genomic_DNA"/>
</dbReference>
<dbReference type="Gene3D" id="3.40.50.1860">
    <property type="match status" value="2"/>
</dbReference>
<sequence>MIGVIGGNGVAATNKLCSLIEEQLTLKGAFRDAHHPEMVIFQATQAPSRSMYLEGRGPSWIEDYVEVGKKLKACGCDELCMCCNTAHYAVEELAENINIKFVNLLDLVAKRCHELGVRKIGMMCSDGLRKVGLYEKRFAIYAPEVAFVYPDEKFQELVTKGICGAKSKIRFTDPQLEKYHPYNCFAYVCEHLRYEKGVDCIVAGCTDICNVYTPKGECDDCKYVDSLRVLADYIVKEHSQKFKL</sequence>
<dbReference type="InterPro" id="IPR001920">
    <property type="entry name" value="Asp/Glu_race"/>
</dbReference>
<proteinExistence type="inferred from homology"/>
<name>A0AAW4YGZ2_9BACT</name>